<dbReference type="InterPro" id="IPR001816">
    <property type="entry name" value="Transl_elong_EFTs/EF1B"/>
</dbReference>
<dbReference type="PANTHER" id="PTHR11741:SF0">
    <property type="entry name" value="ELONGATION FACTOR TS, MITOCHONDRIAL"/>
    <property type="match status" value="1"/>
</dbReference>
<dbReference type="EMBL" id="JACSNR010000007">
    <property type="protein sequence ID" value="MBM6923651.1"/>
    <property type="molecule type" value="Genomic_DNA"/>
</dbReference>
<sequence length="307" mass="33589">MAFTAKDVQTLRQMTGCGMMDCKKALTESNGDMDKAVEYLREKGLSAAAKKADRVAAEGVVYAVADAAKKVGAIIEVNSETDFVAKNADFNAFVAQCAQIIMEQNPADVDALLACKTENGMTVEELLREKILVIGENLKIRRFVREEGTLATYIHAGGKIGVMVKFDVSDGIADKAEFVECGHDVAMQIAAINPGYLKREEVPAAVVEEEKKILEAQIQNDEKLKNKPAQVIEKMVTGRVEKFYKENCLVDQAFVKDGNMNVAQYVAKVAKDLGGKIEIESFVRFEKGEGIEKKADDFASEVASMVK</sequence>
<evidence type="ECO:0000256" key="5">
    <source>
        <dbReference type="ARBA" id="ARBA00025453"/>
    </source>
</evidence>
<dbReference type="CDD" id="cd14275">
    <property type="entry name" value="UBA_EF-Ts"/>
    <property type="match status" value="1"/>
</dbReference>
<dbReference type="InterPro" id="IPR009060">
    <property type="entry name" value="UBA-like_sf"/>
</dbReference>
<organism evidence="10 11">
    <name type="scientific">Hydrogenoanaerobacterium saccharovorans</name>
    <dbReference type="NCBI Taxonomy" id="474960"/>
    <lineage>
        <taxon>Bacteria</taxon>
        <taxon>Bacillati</taxon>
        <taxon>Bacillota</taxon>
        <taxon>Clostridia</taxon>
        <taxon>Eubacteriales</taxon>
        <taxon>Oscillospiraceae</taxon>
        <taxon>Hydrogenoanaerobacterium</taxon>
    </lineage>
</organism>
<accession>A0ABS2GPW9</accession>
<dbReference type="InterPro" id="IPR014039">
    <property type="entry name" value="Transl_elong_EFTs/EF1B_dimer"/>
</dbReference>
<dbReference type="PROSITE" id="PS01126">
    <property type="entry name" value="EF_TS_1"/>
    <property type="match status" value="1"/>
</dbReference>
<keyword evidence="11" id="KW-1185">Reference proteome</keyword>
<evidence type="ECO:0000256" key="3">
    <source>
        <dbReference type="ARBA" id="ARBA00022768"/>
    </source>
</evidence>
<evidence type="ECO:0000256" key="8">
    <source>
        <dbReference type="RuleBase" id="RU000643"/>
    </source>
</evidence>
<dbReference type="InterPro" id="IPR036402">
    <property type="entry name" value="EF-Ts_dimer_sf"/>
</dbReference>
<dbReference type="GO" id="GO:0003746">
    <property type="term" value="F:translation elongation factor activity"/>
    <property type="evidence" value="ECO:0007669"/>
    <property type="project" value="UniProtKB-KW"/>
</dbReference>
<dbReference type="NCBIfam" id="TIGR00116">
    <property type="entry name" value="tsf"/>
    <property type="match status" value="1"/>
</dbReference>
<dbReference type="RefSeq" id="WP_177502186.1">
    <property type="nucleotide sequence ID" value="NZ_JACSNR010000007.1"/>
</dbReference>
<name>A0ABS2GPW9_9FIRM</name>
<feature type="domain" description="Translation elongation factor EFTs/EF1B dimerisation" evidence="9">
    <location>
        <begin position="72"/>
        <end position="289"/>
    </location>
</feature>
<proteinExistence type="inferred from homology"/>
<reference evidence="10 11" key="1">
    <citation type="journal article" date="2021" name="Sci. Rep.">
        <title>The distribution of antibiotic resistance genes in chicken gut microbiota commensals.</title>
        <authorList>
            <person name="Juricova H."/>
            <person name="Matiasovicova J."/>
            <person name="Kubasova T."/>
            <person name="Cejkova D."/>
            <person name="Rychlik I."/>
        </authorList>
    </citation>
    <scope>NUCLEOTIDE SEQUENCE [LARGE SCALE GENOMIC DNA]</scope>
    <source>
        <strain evidence="10 11">An564</strain>
    </source>
</reference>
<keyword evidence="3 6" id="KW-0251">Elongation factor</keyword>
<dbReference type="Gene3D" id="1.10.286.20">
    <property type="match status" value="1"/>
</dbReference>
<evidence type="ECO:0000256" key="4">
    <source>
        <dbReference type="ARBA" id="ARBA00022917"/>
    </source>
</evidence>
<dbReference type="Gene3D" id="1.10.8.10">
    <property type="entry name" value="DNA helicase RuvA subunit, C-terminal domain"/>
    <property type="match status" value="1"/>
</dbReference>
<dbReference type="SUPFAM" id="SSF46934">
    <property type="entry name" value="UBA-like"/>
    <property type="match status" value="1"/>
</dbReference>
<protein>
    <recommendedName>
        <fullName evidence="2 6">Elongation factor Ts</fullName>
        <shortName evidence="6">EF-Ts</shortName>
    </recommendedName>
</protein>
<evidence type="ECO:0000313" key="10">
    <source>
        <dbReference type="EMBL" id="MBM6923651.1"/>
    </source>
</evidence>
<evidence type="ECO:0000256" key="1">
    <source>
        <dbReference type="ARBA" id="ARBA00005532"/>
    </source>
</evidence>
<dbReference type="Gene3D" id="3.30.479.20">
    <property type="entry name" value="Elongation factor Ts, dimerisation domain"/>
    <property type="match status" value="2"/>
</dbReference>
<dbReference type="SUPFAM" id="SSF54713">
    <property type="entry name" value="Elongation factor Ts (EF-Ts), dimerisation domain"/>
    <property type="match status" value="2"/>
</dbReference>
<dbReference type="Pfam" id="PF00889">
    <property type="entry name" value="EF_TS"/>
    <property type="match status" value="1"/>
</dbReference>
<evidence type="ECO:0000256" key="2">
    <source>
        <dbReference type="ARBA" id="ARBA00016956"/>
    </source>
</evidence>
<comment type="subcellular location">
    <subcellularLocation>
        <location evidence="6 8">Cytoplasm</location>
    </subcellularLocation>
</comment>
<evidence type="ECO:0000256" key="7">
    <source>
        <dbReference type="RuleBase" id="RU000642"/>
    </source>
</evidence>
<evidence type="ECO:0000256" key="6">
    <source>
        <dbReference type="HAMAP-Rule" id="MF_00050"/>
    </source>
</evidence>
<dbReference type="PANTHER" id="PTHR11741">
    <property type="entry name" value="ELONGATION FACTOR TS"/>
    <property type="match status" value="1"/>
</dbReference>
<gene>
    <name evidence="6" type="primary">tsf</name>
    <name evidence="10" type="ORF">H9X81_08115</name>
</gene>
<dbReference type="PROSITE" id="PS01127">
    <property type="entry name" value="EF_TS_2"/>
    <property type="match status" value="1"/>
</dbReference>
<comment type="caution">
    <text evidence="10">The sequence shown here is derived from an EMBL/GenBank/DDBJ whole genome shotgun (WGS) entry which is preliminary data.</text>
</comment>
<dbReference type="InterPro" id="IPR018101">
    <property type="entry name" value="Transl_elong_Ts_CS"/>
</dbReference>
<keyword evidence="4 6" id="KW-0648">Protein biosynthesis</keyword>
<evidence type="ECO:0000259" key="9">
    <source>
        <dbReference type="Pfam" id="PF00889"/>
    </source>
</evidence>
<comment type="similarity">
    <text evidence="1 6 7">Belongs to the EF-Ts family.</text>
</comment>
<comment type="function">
    <text evidence="5 6 7">Associates with the EF-Tu.GDP complex and induces the exchange of GDP to GTP. It remains bound to the aminoacyl-tRNA.EF-Tu.GTP complex up to the GTP hydrolysis stage on the ribosome.</text>
</comment>
<dbReference type="Proteomes" id="UP000724149">
    <property type="component" value="Unassembled WGS sequence"/>
</dbReference>
<keyword evidence="6" id="KW-0963">Cytoplasm</keyword>
<evidence type="ECO:0000313" key="11">
    <source>
        <dbReference type="Proteomes" id="UP000724149"/>
    </source>
</evidence>
<feature type="region of interest" description="Involved in Mg(2+) ion dislocation from EF-Tu" evidence="6">
    <location>
        <begin position="81"/>
        <end position="84"/>
    </location>
</feature>
<dbReference type="HAMAP" id="MF_00050">
    <property type="entry name" value="EF_Ts"/>
    <property type="match status" value="1"/>
</dbReference>